<evidence type="ECO:0000313" key="2">
    <source>
        <dbReference type="EMBL" id="GES12585.1"/>
    </source>
</evidence>
<dbReference type="SUPFAM" id="SSF103473">
    <property type="entry name" value="MFS general substrate transporter"/>
    <property type="match status" value="1"/>
</dbReference>
<evidence type="ECO:0000313" key="3">
    <source>
        <dbReference type="Proteomes" id="UP000331127"/>
    </source>
</evidence>
<comment type="caution">
    <text evidence="2">The sequence shown here is derived from an EMBL/GenBank/DDBJ whole genome shotgun (WGS) entry which is preliminary data.</text>
</comment>
<sequence length="265" mass="27169">MPLSRPAPTRETATTAQAALVAASFAMLLAGSNAVYPLLPVYRDMLGLEPFVLSLTFTLYVVVLVVALFALARPRFTRHAAPLLLTSLSMMIVSDLLMAHTEEAFILIGRALGGIAGGLGTGAASALVVAAIGARGRAVTATGNTAGGVLGFAGSQLVVAFLAEGAPQAVFLSHAAVVGALLIATCVVLWKCRETNRVVLITVPGLLAWRASTDPRCGCSSRAPSHGPASAWLLSSALPCSRNCTSLSYKPSARSSCSVPAPLLS</sequence>
<organism evidence="2 3">
    <name type="scientific">Acrocarpospora macrocephala</name>
    <dbReference type="NCBI Taxonomy" id="150177"/>
    <lineage>
        <taxon>Bacteria</taxon>
        <taxon>Bacillati</taxon>
        <taxon>Actinomycetota</taxon>
        <taxon>Actinomycetes</taxon>
        <taxon>Streptosporangiales</taxon>
        <taxon>Streptosporangiaceae</taxon>
        <taxon>Acrocarpospora</taxon>
    </lineage>
</organism>
<name>A0A5M3WT99_9ACTN</name>
<dbReference type="AlphaFoldDB" id="A0A5M3WT99"/>
<evidence type="ECO:0000256" key="1">
    <source>
        <dbReference type="SAM" id="Phobius"/>
    </source>
</evidence>
<dbReference type="Gene3D" id="1.20.1250.20">
    <property type="entry name" value="MFS general substrate transporter like domains"/>
    <property type="match status" value="1"/>
</dbReference>
<evidence type="ECO:0008006" key="4">
    <source>
        <dbReference type="Google" id="ProtNLM"/>
    </source>
</evidence>
<reference evidence="2 3" key="1">
    <citation type="submission" date="2019-10" db="EMBL/GenBank/DDBJ databases">
        <title>Whole genome shotgun sequence of Acrocarpospora macrocephala NBRC 16266.</title>
        <authorList>
            <person name="Ichikawa N."/>
            <person name="Kimura A."/>
            <person name="Kitahashi Y."/>
            <person name="Komaki H."/>
            <person name="Oguchi A."/>
        </authorList>
    </citation>
    <scope>NUCLEOTIDE SEQUENCE [LARGE SCALE GENOMIC DNA]</scope>
    <source>
        <strain evidence="2 3">NBRC 16266</strain>
    </source>
</reference>
<gene>
    <name evidence="2" type="ORF">Amac_061820</name>
</gene>
<keyword evidence="1" id="KW-0472">Membrane</keyword>
<proteinExistence type="predicted"/>
<protein>
    <recommendedName>
        <fullName evidence="4">Major facilitator superfamily (MFS) profile domain-containing protein</fullName>
    </recommendedName>
</protein>
<keyword evidence="3" id="KW-1185">Reference proteome</keyword>
<dbReference type="Proteomes" id="UP000331127">
    <property type="component" value="Unassembled WGS sequence"/>
</dbReference>
<feature type="transmembrane region" description="Helical" evidence="1">
    <location>
        <begin position="145"/>
        <end position="163"/>
    </location>
</feature>
<accession>A0A5M3WT99</accession>
<dbReference type="EMBL" id="BLAE01000037">
    <property type="protein sequence ID" value="GES12585.1"/>
    <property type="molecule type" value="Genomic_DNA"/>
</dbReference>
<keyword evidence="1" id="KW-1133">Transmembrane helix</keyword>
<feature type="transmembrane region" description="Helical" evidence="1">
    <location>
        <begin position="169"/>
        <end position="190"/>
    </location>
</feature>
<feature type="transmembrane region" description="Helical" evidence="1">
    <location>
        <begin position="50"/>
        <end position="71"/>
    </location>
</feature>
<dbReference type="InterPro" id="IPR036259">
    <property type="entry name" value="MFS_trans_sf"/>
</dbReference>
<keyword evidence="1" id="KW-0812">Transmembrane</keyword>
<feature type="transmembrane region" description="Helical" evidence="1">
    <location>
        <begin position="107"/>
        <end position="133"/>
    </location>
</feature>
<feature type="transmembrane region" description="Helical" evidence="1">
    <location>
        <begin position="83"/>
        <end position="101"/>
    </location>
</feature>